<sequence length="123" mass="14011">MSEDDLDRLVRVFYGKAREDAVIGPIFNSHVSDWEHHFALVRDFWSRAMLGTSRYKGAPFAPHLGMNLRPEHFDRWVALFRDTAQAVLKPVAARAAIRRVEHMSAAFQAGLFPLDFSKQDPAS</sequence>
<feature type="binding site" description="distal binding residue" evidence="5">
    <location>
        <position position="37"/>
    </location>
    <ligand>
        <name>heme</name>
        <dbReference type="ChEBI" id="CHEBI:30413"/>
    </ligand>
    <ligandPart>
        <name>Fe</name>
        <dbReference type="ChEBI" id="CHEBI:18248"/>
    </ligandPart>
</feature>
<dbReference type="GO" id="GO:0046872">
    <property type="term" value="F:metal ion binding"/>
    <property type="evidence" value="ECO:0007669"/>
    <property type="project" value="UniProtKB-KW"/>
</dbReference>
<keyword evidence="3 5" id="KW-0479">Metal-binding</keyword>
<dbReference type="Gene3D" id="1.10.490.10">
    <property type="entry name" value="Globins"/>
    <property type="match status" value="1"/>
</dbReference>
<dbReference type="GO" id="GO:0020037">
    <property type="term" value="F:heme binding"/>
    <property type="evidence" value="ECO:0007669"/>
    <property type="project" value="InterPro"/>
</dbReference>
<dbReference type="OrthoDB" id="25954at2"/>
<gene>
    <name evidence="6" type="ORF">CCR94_09250</name>
</gene>
<keyword evidence="2 5" id="KW-0349">Heme</keyword>
<keyword evidence="7" id="KW-1185">Reference proteome</keyword>
<evidence type="ECO:0000256" key="3">
    <source>
        <dbReference type="ARBA" id="ARBA00022723"/>
    </source>
</evidence>
<evidence type="ECO:0000313" key="6">
    <source>
        <dbReference type="EMBL" id="PPQ31527.1"/>
    </source>
</evidence>
<dbReference type="GO" id="GO:0019825">
    <property type="term" value="F:oxygen binding"/>
    <property type="evidence" value="ECO:0007669"/>
    <property type="project" value="InterPro"/>
</dbReference>
<reference evidence="6 7" key="1">
    <citation type="journal article" date="2018" name="Arch. Microbiol.">
        <title>New insights into the metabolic potential of the phototrophic purple bacterium Rhodopila globiformis DSM 161(T) from its draft genome sequence and evidence for a vanadium-dependent nitrogenase.</title>
        <authorList>
            <person name="Imhoff J.F."/>
            <person name="Rahn T."/>
            <person name="Kunzel S."/>
            <person name="Neulinger S.C."/>
        </authorList>
    </citation>
    <scope>NUCLEOTIDE SEQUENCE [LARGE SCALE GENOMIC DNA]</scope>
    <source>
        <strain evidence="6 7">DSM 16996</strain>
    </source>
</reference>
<proteinExistence type="predicted"/>
<dbReference type="SUPFAM" id="SSF46458">
    <property type="entry name" value="Globin-like"/>
    <property type="match status" value="1"/>
</dbReference>
<evidence type="ECO:0000256" key="2">
    <source>
        <dbReference type="ARBA" id="ARBA00022617"/>
    </source>
</evidence>
<dbReference type="Pfam" id="PF01152">
    <property type="entry name" value="Bac_globin"/>
    <property type="match status" value="1"/>
</dbReference>
<keyword evidence="4 5" id="KW-0408">Iron</keyword>
<evidence type="ECO:0008006" key="8">
    <source>
        <dbReference type="Google" id="ProtNLM"/>
    </source>
</evidence>
<organism evidence="6 7">
    <name type="scientific">Rhodoblastus sphagnicola</name>
    <dbReference type="NCBI Taxonomy" id="333368"/>
    <lineage>
        <taxon>Bacteria</taxon>
        <taxon>Pseudomonadati</taxon>
        <taxon>Pseudomonadota</taxon>
        <taxon>Alphaproteobacteria</taxon>
        <taxon>Hyphomicrobiales</taxon>
        <taxon>Rhodoblastaceae</taxon>
        <taxon>Rhodoblastus</taxon>
    </lineage>
</organism>
<comment type="caution">
    <text evidence="6">The sequence shown here is derived from an EMBL/GenBank/DDBJ whole genome shotgun (WGS) entry which is preliminary data.</text>
</comment>
<dbReference type="AlphaFoldDB" id="A0A2S6NAA8"/>
<dbReference type="EMBL" id="NHSJ01000057">
    <property type="protein sequence ID" value="PPQ31527.1"/>
    <property type="molecule type" value="Genomic_DNA"/>
</dbReference>
<keyword evidence="1" id="KW-0813">Transport</keyword>
<dbReference type="CDD" id="cd08916">
    <property type="entry name" value="TrHb3_P"/>
    <property type="match status" value="1"/>
</dbReference>
<accession>A0A2S6NAA8</accession>
<dbReference type="Proteomes" id="UP000239089">
    <property type="component" value="Unassembled WGS sequence"/>
</dbReference>
<protein>
    <recommendedName>
        <fullName evidence="8">Preprotein translocase subunit TatC</fullName>
    </recommendedName>
</protein>
<evidence type="ECO:0000256" key="4">
    <source>
        <dbReference type="ARBA" id="ARBA00023004"/>
    </source>
</evidence>
<name>A0A2S6NAA8_9HYPH</name>
<dbReference type="InterPro" id="IPR012292">
    <property type="entry name" value="Globin/Proto"/>
</dbReference>
<evidence type="ECO:0000256" key="1">
    <source>
        <dbReference type="ARBA" id="ARBA00022448"/>
    </source>
</evidence>
<dbReference type="InterPro" id="IPR009050">
    <property type="entry name" value="Globin-like_sf"/>
</dbReference>
<evidence type="ECO:0000256" key="5">
    <source>
        <dbReference type="PIRSR" id="PIRSR601486-1"/>
    </source>
</evidence>
<dbReference type="InterPro" id="IPR001486">
    <property type="entry name" value="Hemoglobin_trunc"/>
</dbReference>
<evidence type="ECO:0000313" key="7">
    <source>
        <dbReference type="Proteomes" id="UP000239089"/>
    </source>
</evidence>